<keyword evidence="4" id="KW-1185">Reference proteome</keyword>
<proteinExistence type="predicted"/>
<accession>A0A1M5FZT8</accession>
<keyword evidence="1" id="KW-0175">Coiled coil</keyword>
<evidence type="ECO:0000313" key="3">
    <source>
        <dbReference type="EMBL" id="SHF96983.1"/>
    </source>
</evidence>
<name>A0A1M5FZT8_9BACT</name>
<dbReference type="EMBL" id="FQVB01000034">
    <property type="protein sequence ID" value="SHF96983.1"/>
    <property type="molecule type" value="Genomic_DNA"/>
</dbReference>
<dbReference type="OrthoDB" id="5525508at2"/>
<gene>
    <name evidence="3" type="ORF">SAMN02745206_03012</name>
</gene>
<organism evidence="3 4">
    <name type="scientific">Desulfacinum infernum DSM 9756</name>
    <dbReference type="NCBI Taxonomy" id="1121391"/>
    <lineage>
        <taxon>Bacteria</taxon>
        <taxon>Pseudomonadati</taxon>
        <taxon>Thermodesulfobacteriota</taxon>
        <taxon>Syntrophobacteria</taxon>
        <taxon>Syntrophobacterales</taxon>
        <taxon>Syntrophobacteraceae</taxon>
        <taxon>Desulfacinum</taxon>
    </lineage>
</organism>
<dbReference type="RefSeq" id="WP_073040897.1">
    <property type="nucleotide sequence ID" value="NZ_FQVB01000034.1"/>
</dbReference>
<evidence type="ECO:0000313" key="4">
    <source>
        <dbReference type="Proteomes" id="UP000184076"/>
    </source>
</evidence>
<feature type="coiled-coil region" evidence="1">
    <location>
        <begin position="75"/>
        <end position="102"/>
    </location>
</feature>
<evidence type="ECO:0000256" key="1">
    <source>
        <dbReference type="SAM" id="Coils"/>
    </source>
</evidence>
<reference evidence="4" key="1">
    <citation type="submission" date="2016-11" db="EMBL/GenBank/DDBJ databases">
        <authorList>
            <person name="Varghese N."/>
            <person name="Submissions S."/>
        </authorList>
    </citation>
    <scope>NUCLEOTIDE SEQUENCE [LARGE SCALE GENOMIC DNA]</scope>
    <source>
        <strain evidence="4">DSM 9756</strain>
    </source>
</reference>
<dbReference type="AlphaFoldDB" id="A0A1M5FZT8"/>
<feature type="region of interest" description="Disordered" evidence="2">
    <location>
        <begin position="118"/>
        <end position="137"/>
    </location>
</feature>
<protein>
    <submittedName>
        <fullName evidence="3">Uncharacterized protein</fullName>
    </submittedName>
</protein>
<dbReference type="Proteomes" id="UP000184076">
    <property type="component" value="Unassembled WGS sequence"/>
</dbReference>
<evidence type="ECO:0000256" key="2">
    <source>
        <dbReference type="SAM" id="MobiDB-lite"/>
    </source>
</evidence>
<sequence length="137" mass="16580">MGESRKELSQVLAELREEVGRWEDSPYHLAEEDLFDLKRFLEDRGRQDLVEWLESVHGRPLNRAFWGRLLPYRRLHKMRVLLQEKEEERQKEQARYLRAFLEYQEELGLFLERLREEAPPRPPRLRIVPKETSPADG</sequence>